<dbReference type="RefSeq" id="WP_260899892.1">
    <property type="nucleotide sequence ID" value="NZ_JAOCZP010000001.1"/>
</dbReference>
<evidence type="ECO:0000313" key="2">
    <source>
        <dbReference type="EMBL" id="MCT7373571.1"/>
    </source>
</evidence>
<evidence type="ECO:0000313" key="3">
    <source>
        <dbReference type="Proteomes" id="UP001320831"/>
    </source>
</evidence>
<keyword evidence="1" id="KW-1133">Transmembrane helix</keyword>
<evidence type="ECO:0008006" key="4">
    <source>
        <dbReference type="Google" id="ProtNLM"/>
    </source>
</evidence>
<organism evidence="2 3">
    <name type="scientific">Chelativorans salis</name>
    <dbReference type="NCBI Taxonomy" id="2978478"/>
    <lineage>
        <taxon>Bacteria</taxon>
        <taxon>Pseudomonadati</taxon>
        <taxon>Pseudomonadota</taxon>
        <taxon>Alphaproteobacteria</taxon>
        <taxon>Hyphomicrobiales</taxon>
        <taxon>Phyllobacteriaceae</taxon>
        <taxon>Chelativorans</taxon>
    </lineage>
</organism>
<comment type="caution">
    <text evidence="2">The sequence shown here is derived from an EMBL/GenBank/DDBJ whole genome shotgun (WGS) entry which is preliminary data.</text>
</comment>
<dbReference type="EMBL" id="JAOCZP010000001">
    <property type="protein sequence ID" value="MCT7373571.1"/>
    <property type="molecule type" value="Genomic_DNA"/>
</dbReference>
<protein>
    <recommendedName>
        <fullName evidence="4">Protoheme IX farnesyltransferase</fullName>
    </recommendedName>
</protein>
<keyword evidence="1" id="KW-0812">Transmembrane</keyword>
<gene>
    <name evidence="2" type="ORF">N5A92_00730</name>
</gene>
<keyword evidence="1" id="KW-0472">Membrane</keyword>
<keyword evidence="3" id="KW-1185">Reference proteome</keyword>
<feature type="transmembrane region" description="Helical" evidence="1">
    <location>
        <begin position="23"/>
        <end position="42"/>
    </location>
</feature>
<evidence type="ECO:0000256" key="1">
    <source>
        <dbReference type="SAM" id="Phobius"/>
    </source>
</evidence>
<sequence>MPDDDDRIKPTEKQLKARRNRSIAIALALAAFVIIVYLGSLMKLGSSLFDRAM</sequence>
<name>A0ABT2LGF6_9HYPH</name>
<accession>A0ABT2LGF6</accession>
<reference evidence="2 3" key="1">
    <citation type="submission" date="2022-09" db="EMBL/GenBank/DDBJ databases">
        <title>Chelativorans salina sp. nov., a novel slightly halophilic bacterium isolated from a saline lake sediment enrichment.</title>
        <authorList>
            <person name="Gao L."/>
            <person name="Fang B.-Z."/>
            <person name="Li W.-J."/>
        </authorList>
    </citation>
    <scope>NUCLEOTIDE SEQUENCE [LARGE SCALE GENOMIC DNA]</scope>
    <source>
        <strain evidence="2 3">EGI FJ00035</strain>
    </source>
</reference>
<dbReference type="Proteomes" id="UP001320831">
    <property type="component" value="Unassembled WGS sequence"/>
</dbReference>
<proteinExistence type="predicted"/>